<accession>A0A1Z5IAI9</accession>
<sequence length="198" mass="22121">MVSKQSDQPDRRTKKTQRQLKKMLVKLLQDKPIDKITVAELARASDIGRGTFYIHYKDVYDLYDSVVADVVNQLTGIFKRYYPRDGDSNFAPLAAQIVIFVVDNQQLFEALTSHGDNLESLKRMNTLIVYSVLDAEHVDTSNVKYRAAVGFASCGLIGTIIDWLTTQAASPIDDLITVISKSIEAMKKVAVSLKFSAD</sequence>
<dbReference type="OrthoDB" id="9810250at2"/>
<comment type="caution">
    <text evidence="4">The sequence shown here is derived from an EMBL/GenBank/DDBJ whole genome shotgun (WGS) entry which is preliminary data.</text>
</comment>
<dbReference type="SUPFAM" id="SSF46689">
    <property type="entry name" value="Homeodomain-like"/>
    <property type="match status" value="1"/>
</dbReference>
<protein>
    <submittedName>
        <fullName evidence="4">TetR family transcriptional regulator</fullName>
    </submittedName>
</protein>
<dbReference type="PROSITE" id="PS50977">
    <property type="entry name" value="HTH_TETR_2"/>
    <property type="match status" value="1"/>
</dbReference>
<keyword evidence="1 2" id="KW-0238">DNA-binding</keyword>
<keyword evidence="5" id="KW-1185">Reference proteome</keyword>
<dbReference type="RefSeq" id="WP_089108625.1">
    <property type="nucleotide sequence ID" value="NZ_BCMF01000003.1"/>
</dbReference>
<dbReference type="Gene3D" id="1.10.357.10">
    <property type="entry name" value="Tetracycline Repressor, domain 2"/>
    <property type="match status" value="1"/>
</dbReference>
<proteinExistence type="predicted"/>
<dbReference type="GO" id="GO:0003677">
    <property type="term" value="F:DNA binding"/>
    <property type="evidence" value="ECO:0007669"/>
    <property type="project" value="UniProtKB-UniRule"/>
</dbReference>
<evidence type="ECO:0000313" key="4">
    <source>
        <dbReference type="EMBL" id="GAW98826.1"/>
    </source>
</evidence>
<feature type="domain" description="HTH tetR-type" evidence="3">
    <location>
        <begin position="14"/>
        <end position="74"/>
    </location>
</feature>
<evidence type="ECO:0000313" key="5">
    <source>
        <dbReference type="Proteomes" id="UP000198374"/>
    </source>
</evidence>
<dbReference type="PANTHER" id="PTHR43479:SF7">
    <property type="entry name" value="TETR-FAMILY TRANSCRIPTIONAL REGULATOR"/>
    <property type="match status" value="1"/>
</dbReference>
<evidence type="ECO:0000259" key="3">
    <source>
        <dbReference type="PROSITE" id="PS50977"/>
    </source>
</evidence>
<gene>
    <name evidence="4" type="primary">tetR_11</name>
    <name evidence="4" type="ORF">IWT30_00785</name>
</gene>
<dbReference type="InterPro" id="IPR050624">
    <property type="entry name" value="HTH-type_Tx_Regulator"/>
</dbReference>
<reference evidence="4 5" key="1">
    <citation type="submission" date="2015-11" db="EMBL/GenBank/DDBJ databases">
        <title>Draft genome sequences of new species of the genus Lactobacillus isolated from orchardgrass silage.</title>
        <authorList>
            <person name="Tohno M."/>
            <person name="Tanizawa Y."/>
            <person name="Arita M."/>
        </authorList>
    </citation>
    <scope>NUCLEOTIDE SEQUENCE [LARGE SCALE GENOMIC DNA]</scope>
    <source>
        <strain evidence="4 5">IWT30</strain>
    </source>
</reference>
<dbReference type="EMBL" id="BCMF01000003">
    <property type="protein sequence ID" value="GAW98826.1"/>
    <property type="molecule type" value="Genomic_DNA"/>
</dbReference>
<dbReference type="PANTHER" id="PTHR43479">
    <property type="entry name" value="ACREF/ENVCD OPERON REPRESSOR-RELATED"/>
    <property type="match status" value="1"/>
</dbReference>
<dbReference type="Proteomes" id="UP000198374">
    <property type="component" value="Unassembled WGS sequence"/>
</dbReference>
<organism evidence="4 5">
    <name type="scientific">Secundilactobacillus mixtipabuli</name>
    <dbReference type="NCBI Taxonomy" id="1435342"/>
    <lineage>
        <taxon>Bacteria</taxon>
        <taxon>Bacillati</taxon>
        <taxon>Bacillota</taxon>
        <taxon>Bacilli</taxon>
        <taxon>Lactobacillales</taxon>
        <taxon>Lactobacillaceae</taxon>
        <taxon>Secundilactobacillus</taxon>
    </lineage>
</organism>
<dbReference type="InterPro" id="IPR009057">
    <property type="entry name" value="Homeodomain-like_sf"/>
</dbReference>
<evidence type="ECO:0000256" key="2">
    <source>
        <dbReference type="PROSITE-ProRule" id="PRU00335"/>
    </source>
</evidence>
<feature type="DNA-binding region" description="H-T-H motif" evidence="2">
    <location>
        <begin position="37"/>
        <end position="56"/>
    </location>
</feature>
<dbReference type="AlphaFoldDB" id="A0A1Z5IAI9"/>
<evidence type="ECO:0000256" key="1">
    <source>
        <dbReference type="ARBA" id="ARBA00023125"/>
    </source>
</evidence>
<dbReference type="InterPro" id="IPR001647">
    <property type="entry name" value="HTH_TetR"/>
</dbReference>
<name>A0A1Z5IAI9_9LACO</name>